<dbReference type="Pfam" id="PF10551">
    <property type="entry name" value="MULE"/>
    <property type="match status" value="1"/>
</dbReference>
<evidence type="ECO:0000313" key="3">
    <source>
        <dbReference type="Proteomes" id="UP001334084"/>
    </source>
</evidence>
<dbReference type="GeneID" id="90539929"/>
<dbReference type="AlphaFoldDB" id="A0AAX4J882"/>
<evidence type="ECO:0000259" key="1">
    <source>
        <dbReference type="Pfam" id="PF10551"/>
    </source>
</evidence>
<reference evidence="2" key="1">
    <citation type="journal article" date="2024" name="BMC Genomics">
        <title>Functional annotation of a divergent genome using sequence and structure-based similarity.</title>
        <authorList>
            <person name="Svedberg D."/>
            <person name="Winiger R.R."/>
            <person name="Berg A."/>
            <person name="Sharma H."/>
            <person name="Tellgren-Roth C."/>
            <person name="Debrunner-Vossbrinck B.A."/>
            <person name="Vossbrinck C.R."/>
            <person name="Barandun J."/>
        </authorList>
    </citation>
    <scope>NUCLEOTIDE SEQUENCE</scope>
    <source>
        <strain evidence="2">Illinois isolate</strain>
    </source>
</reference>
<feature type="domain" description="MULE transposase" evidence="1">
    <location>
        <begin position="73"/>
        <end position="128"/>
    </location>
</feature>
<evidence type="ECO:0000313" key="2">
    <source>
        <dbReference type="EMBL" id="WUR02123.1"/>
    </source>
</evidence>
<dbReference type="RefSeq" id="XP_065328268.1">
    <property type="nucleotide sequence ID" value="XM_065472198.1"/>
</dbReference>
<protein>
    <submittedName>
        <fullName evidence="2">MULE domain-containing protein</fullName>
    </submittedName>
</protein>
<sequence>MNEQNEIVKKVTHSHEPVPEKCMFKRTIKKIKEQVATNINKMPSIEYLRDTIKRTRNSRLGFITGCIMDIPEVLQGKSERSYSRAFDKCKELVTLNVENFVTDFERGLVNALRMSFPEANCNGCLFHLGQAAYKRVGAIRDIKKFKNDSNYNLVFKKILRLAFVPIRDVRVFYKDIKIFIQDNSITTTANFQLYFKNNYSVFYVTREDNGGRAVANINFWNVFDRVKNEIPRTSNIAESGNKTINKRMETRNPNIALFISRILDCE</sequence>
<dbReference type="KEGG" id="vnx:VNE69_01064"/>
<organism evidence="2 3">
    <name type="scientific">Vairimorpha necatrix</name>
    <dbReference type="NCBI Taxonomy" id="6039"/>
    <lineage>
        <taxon>Eukaryota</taxon>
        <taxon>Fungi</taxon>
        <taxon>Fungi incertae sedis</taxon>
        <taxon>Microsporidia</taxon>
        <taxon>Nosematidae</taxon>
        <taxon>Vairimorpha</taxon>
    </lineage>
</organism>
<accession>A0AAX4J882</accession>
<proteinExistence type="predicted"/>
<dbReference type="Proteomes" id="UP001334084">
    <property type="component" value="Chromosome 1"/>
</dbReference>
<gene>
    <name evidence="2" type="ORF">VNE69_01064</name>
</gene>
<dbReference type="InterPro" id="IPR018289">
    <property type="entry name" value="MULE_transposase_dom"/>
</dbReference>
<dbReference type="EMBL" id="CP142726">
    <property type="protein sequence ID" value="WUR02123.1"/>
    <property type="molecule type" value="Genomic_DNA"/>
</dbReference>
<keyword evidence="3" id="KW-1185">Reference proteome</keyword>
<name>A0AAX4J882_9MICR</name>